<organism evidence="1 2">
    <name type="scientific">Raphidocelis subcapitata</name>
    <dbReference type="NCBI Taxonomy" id="307507"/>
    <lineage>
        <taxon>Eukaryota</taxon>
        <taxon>Viridiplantae</taxon>
        <taxon>Chlorophyta</taxon>
        <taxon>core chlorophytes</taxon>
        <taxon>Chlorophyceae</taxon>
        <taxon>CS clade</taxon>
        <taxon>Sphaeropleales</taxon>
        <taxon>Selenastraceae</taxon>
        <taxon>Raphidocelis</taxon>
    </lineage>
</organism>
<reference evidence="1 2" key="1">
    <citation type="journal article" date="2018" name="Sci. Rep.">
        <title>Raphidocelis subcapitata (=Pseudokirchneriella subcapitata) provides an insight into genome evolution and environmental adaptations in the Sphaeropleales.</title>
        <authorList>
            <person name="Suzuki S."/>
            <person name="Yamaguchi H."/>
            <person name="Nakajima N."/>
            <person name="Kawachi M."/>
        </authorList>
    </citation>
    <scope>NUCLEOTIDE SEQUENCE [LARGE SCALE GENOMIC DNA]</scope>
    <source>
        <strain evidence="1 2">NIES-35</strain>
    </source>
</reference>
<gene>
    <name evidence="1" type="ORF">Rsub_01508</name>
</gene>
<accession>A0A2V0NP19</accession>
<sequence>MNLPADLLSSASGSATAAAIQLATAGGSALDSVMRTATRGTLLTTAQSGVQAIAANPELRATASTTAAQNVVNQSSGGQTSVSRATRVGAIGGNVQNSQSKADVGDIGVRTGTYYSGR</sequence>
<evidence type="ECO:0000313" key="2">
    <source>
        <dbReference type="Proteomes" id="UP000247498"/>
    </source>
</evidence>
<evidence type="ECO:0000313" key="1">
    <source>
        <dbReference type="EMBL" id="GBF89009.1"/>
    </source>
</evidence>
<protein>
    <submittedName>
        <fullName evidence="1">Uncharacterized protein</fullName>
    </submittedName>
</protein>
<dbReference type="EMBL" id="BDRX01000007">
    <property type="protein sequence ID" value="GBF89009.1"/>
    <property type="molecule type" value="Genomic_DNA"/>
</dbReference>
<dbReference type="AlphaFoldDB" id="A0A2V0NP19"/>
<proteinExistence type="predicted"/>
<comment type="caution">
    <text evidence="1">The sequence shown here is derived from an EMBL/GenBank/DDBJ whole genome shotgun (WGS) entry which is preliminary data.</text>
</comment>
<keyword evidence="2" id="KW-1185">Reference proteome</keyword>
<name>A0A2V0NP19_9CHLO</name>
<dbReference type="Proteomes" id="UP000247498">
    <property type="component" value="Unassembled WGS sequence"/>
</dbReference>
<dbReference type="InParanoid" id="A0A2V0NP19"/>